<dbReference type="InterPro" id="IPR013785">
    <property type="entry name" value="Aldolase_TIM"/>
</dbReference>
<evidence type="ECO:0000313" key="10">
    <source>
        <dbReference type="Proteomes" id="UP000256304"/>
    </source>
</evidence>
<keyword evidence="7" id="KW-0411">Iron-sulfur</keyword>
<dbReference type="PROSITE" id="PS51918">
    <property type="entry name" value="RADICAL_SAM"/>
    <property type="match status" value="1"/>
</dbReference>
<protein>
    <submittedName>
        <fullName evidence="9">L-lysine 2,3-aminomutase</fullName>
    </submittedName>
</protein>
<keyword evidence="2" id="KW-0004">4Fe-4S</keyword>
<organism evidence="9 10">
    <name type="scientific">Paenibacillus taihuensis</name>
    <dbReference type="NCBI Taxonomy" id="1156355"/>
    <lineage>
        <taxon>Bacteria</taxon>
        <taxon>Bacillati</taxon>
        <taxon>Bacillota</taxon>
        <taxon>Bacilli</taxon>
        <taxon>Bacillales</taxon>
        <taxon>Paenibacillaceae</taxon>
        <taxon>Paenibacillus</taxon>
    </lineage>
</organism>
<dbReference type="RefSeq" id="WP_116187913.1">
    <property type="nucleotide sequence ID" value="NZ_QTTN01000004.1"/>
</dbReference>
<evidence type="ECO:0000256" key="4">
    <source>
        <dbReference type="ARBA" id="ARBA00022723"/>
    </source>
</evidence>
<dbReference type="EMBL" id="QTTN01000004">
    <property type="protein sequence ID" value="REE91566.1"/>
    <property type="molecule type" value="Genomic_DNA"/>
</dbReference>
<accession>A0A3D9SPF3</accession>
<feature type="domain" description="Radical SAM core" evidence="8">
    <location>
        <begin position="85"/>
        <end position="304"/>
    </location>
</feature>
<dbReference type="InterPro" id="IPR007197">
    <property type="entry name" value="rSAM"/>
</dbReference>
<evidence type="ECO:0000256" key="3">
    <source>
        <dbReference type="ARBA" id="ARBA00022691"/>
    </source>
</evidence>
<dbReference type="Gene3D" id="3.20.20.70">
    <property type="entry name" value="Aldolase class I"/>
    <property type="match status" value="1"/>
</dbReference>
<name>A0A3D9SPF3_9BACL</name>
<reference evidence="9 10" key="1">
    <citation type="submission" date="2018-08" db="EMBL/GenBank/DDBJ databases">
        <title>Genomic Encyclopedia of Type Strains, Phase III (KMG-III): the genomes of soil and plant-associated and newly described type strains.</title>
        <authorList>
            <person name="Whitman W."/>
        </authorList>
    </citation>
    <scope>NUCLEOTIDE SEQUENCE [LARGE SCALE GENOMIC DNA]</scope>
    <source>
        <strain evidence="9 10">CGMCC 1.10966</strain>
    </source>
</reference>
<keyword evidence="10" id="KW-1185">Reference proteome</keyword>
<evidence type="ECO:0000313" key="9">
    <source>
        <dbReference type="EMBL" id="REE91566.1"/>
    </source>
</evidence>
<dbReference type="GO" id="GO:0046872">
    <property type="term" value="F:metal ion binding"/>
    <property type="evidence" value="ECO:0007669"/>
    <property type="project" value="UniProtKB-KW"/>
</dbReference>
<dbReference type="NCBIfam" id="TIGR00238">
    <property type="entry name" value="KamA family radical SAM protein"/>
    <property type="match status" value="1"/>
</dbReference>
<dbReference type="PANTHER" id="PTHR30538:SF0">
    <property type="entry name" value="L-LYSINE 2,3-AMINOMUTASE AQ_1632-RELATED"/>
    <property type="match status" value="1"/>
</dbReference>
<dbReference type="InterPro" id="IPR058240">
    <property type="entry name" value="rSAM_sf"/>
</dbReference>
<gene>
    <name evidence="9" type="ORF">A8990_10473</name>
</gene>
<keyword evidence="6" id="KW-0408">Iron</keyword>
<evidence type="ECO:0000256" key="1">
    <source>
        <dbReference type="ARBA" id="ARBA00001933"/>
    </source>
</evidence>
<evidence type="ECO:0000259" key="8">
    <source>
        <dbReference type="PROSITE" id="PS51918"/>
    </source>
</evidence>
<comment type="cofactor">
    <cofactor evidence="1">
        <name>pyridoxal 5'-phosphate</name>
        <dbReference type="ChEBI" id="CHEBI:597326"/>
    </cofactor>
</comment>
<dbReference type="SFLD" id="SFLDG01070">
    <property type="entry name" value="PLP-dependent"/>
    <property type="match status" value="1"/>
</dbReference>
<dbReference type="InterPro" id="IPR003739">
    <property type="entry name" value="Lys_aminomutase/Glu_NH3_mut"/>
</dbReference>
<dbReference type="Proteomes" id="UP000256304">
    <property type="component" value="Unassembled WGS sequence"/>
</dbReference>
<keyword evidence="3" id="KW-0949">S-adenosyl-L-methionine</keyword>
<keyword evidence="4" id="KW-0479">Metal-binding</keyword>
<dbReference type="GO" id="GO:0003824">
    <property type="term" value="F:catalytic activity"/>
    <property type="evidence" value="ECO:0007669"/>
    <property type="project" value="InterPro"/>
</dbReference>
<dbReference type="AlphaFoldDB" id="A0A3D9SPF3"/>
<evidence type="ECO:0000256" key="2">
    <source>
        <dbReference type="ARBA" id="ARBA00022485"/>
    </source>
</evidence>
<evidence type="ECO:0000256" key="7">
    <source>
        <dbReference type="ARBA" id="ARBA00023014"/>
    </source>
</evidence>
<dbReference type="OrthoDB" id="9768064at2"/>
<evidence type="ECO:0000256" key="6">
    <source>
        <dbReference type="ARBA" id="ARBA00023004"/>
    </source>
</evidence>
<dbReference type="SUPFAM" id="SSF102114">
    <property type="entry name" value="Radical SAM enzymes"/>
    <property type="match status" value="1"/>
</dbReference>
<evidence type="ECO:0000256" key="5">
    <source>
        <dbReference type="ARBA" id="ARBA00022898"/>
    </source>
</evidence>
<dbReference type="CDD" id="cd01335">
    <property type="entry name" value="Radical_SAM"/>
    <property type="match status" value="1"/>
</dbReference>
<dbReference type="Pfam" id="PF04055">
    <property type="entry name" value="Radical_SAM"/>
    <property type="match status" value="1"/>
</dbReference>
<dbReference type="PANTHER" id="PTHR30538">
    <property type="entry name" value="LYSINE 2,3-AMINOMUTASE-RELATED"/>
    <property type="match status" value="1"/>
</dbReference>
<comment type="caution">
    <text evidence="9">The sequence shown here is derived from an EMBL/GenBank/DDBJ whole genome shotgun (WGS) entry which is preliminary data.</text>
</comment>
<keyword evidence="5" id="KW-0663">Pyridoxal phosphate</keyword>
<proteinExistence type="predicted"/>
<dbReference type="SFLD" id="SFLDS00029">
    <property type="entry name" value="Radical_SAM"/>
    <property type="match status" value="1"/>
</dbReference>
<dbReference type="GO" id="GO:0051539">
    <property type="term" value="F:4 iron, 4 sulfur cluster binding"/>
    <property type="evidence" value="ECO:0007669"/>
    <property type="project" value="UniProtKB-KW"/>
</dbReference>
<sequence length="396" mass="45668">MAQPKYITDIGKIHHISESERNRLKRITDKFVFRVNEYYLNLIDWNDPNDPIKKLVIPNEGELLEYGRWDASDEDTNYVVPGCQHKYKSTALLIVSEVCGAYCRYCFRKRLFRNDVKEAVSDVESGLQYISEHPEISNVLLTGGDSLILATSKLRSILQRLRKIEHVKIIRLGSKIPVFNPMRIYEDSELLDTIKEFSTAEKRIYVMAHINHPREITVEAKRGFEALHRAGAIVVNQSPILKGINDDPVVLGVLLDQLSWAGVTPYYFFVNRPVAGNREFVLPLVEVYRIVEEAKARTSGLGKRVRLSMSHTSGKIEILSIEQGKAFLKYHQSRDNHYGKFMILDCPPEAAWFDDLPGNEKYWTKPDKKTKTIISVNEMPDHPRMKTTYENYIIHD</sequence>